<evidence type="ECO:0000313" key="1">
    <source>
        <dbReference type="EMBL" id="MCI94179.1"/>
    </source>
</evidence>
<dbReference type="EMBL" id="LXQA011349267">
    <property type="protein sequence ID" value="MCI94179.1"/>
    <property type="molecule type" value="Genomic_DNA"/>
</dbReference>
<protein>
    <submittedName>
        <fullName evidence="1">Uncharacterized protein</fullName>
    </submittedName>
</protein>
<dbReference type="AlphaFoldDB" id="A0A392W342"/>
<keyword evidence="2" id="KW-1185">Reference proteome</keyword>
<sequence length="31" mass="3293">KQASEGTTDAFECVPAPGLLDVAPCRFRCLP</sequence>
<reference evidence="1 2" key="1">
    <citation type="journal article" date="2018" name="Front. Plant Sci.">
        <title>Red Clover (Trifolium pratense) and Zigzag Clover (T. medium) - A Picture of Genomic Similarities and Differences.</title>
        <authorList>
            <person name="Dluhosova J."/>
            <person name="Istvanek J."/>
            <person name="Nedelnik J."/>
            <person name="Repkova J."/>
        </authorList>
    </citation>
    <scope>NUCLEOTIDE SEQUENCE [LARGE SCALE GENOMIC DNA]</scope>
    <source>
        <strain evidence="2">cv. 10/8</strain>
        <tissue evidence="1">Leaf</tissue>
    </source>
</reference>
<comment type="caution">
    <text evidence="1">The sequence shown here is derived from an EMBL/GenBank/DDBJ whole genome shotgun (WGS) entry which is preliminary data.</text>
</comment>
<evidence type="ECO:0000313" key="2">
    <source>
        <dbReference type="Proteomes" id="UP000265520"/>
    </source>
</evidence>
<dbReference type="Proteomes" id="UP000265520">
    <property type="component" value="Unassembled WGS sequence"/>
</dbReference>
<organism evidence="1 2">
    <name type="scientific">Trifolium medium</name>
    <dbReference type="NCBI Taxonomy" id="97028"/>
    <lineage>
        <taxon>Eukaryota</taxon>
        <taxon>Viridiplantae</taxon>
        <taxon>Streptophyta</taxon>
        <taxon>Embryophyta</taxon>
        <taxon>Tracheophyta</taxon>
        <taxon>Spermatophyta</taxon>
        <taxon>Magnoliopsida</taxon>
        <taxon>eudicotyledons</taxon>
        <taxon>Gunneridae</taxon>
        <taxon>Pentapetalae</taxon>
        <taxon>rosids</taxon>
        <taxon>fabids</taxon>
        <taxon>Fabales</taxon>
        <taxon>Fabaceae</taxon>
        <taxon>Papilionoideae</taxon>
        <taxon>50 kb inversion clade</taxon>
        <taxon>NPAAA clade</taxon>
        <taxon>Hologalegina</taxon>
        <taxon>IRL clade</taxon>
        <taxon>Trifolieae</taxon>
        <taxon>Trifolium</taxon>
    </lineage>
</organism>
<name>A0A392W342_9FABA</name>
<feature type="non-terminal residue" evidence="1">
    <location>
        <position position="1"/>
    </location>
</feature>
<proteinExistence type="predicted"/>
<accession>A0A392W342</accession>